<evidence type="ECO:0000259" key="7">
    <source>
        <dbReference type="PROSITE" id="PS51007"/>
    </source>
</evidence>
<keyword evidence="2 6" id="KW-0349">Heme</keyword>
<keyword evidence="4" id="KW-0249">Electron transport</keyword>
<evidence type="ECO:0000256" key="3">
    <source>
        <dbReference type="ARBA" id="ARBA00022723"/>
    </source>
</evidence>
<feature type="domain" description="Cytochrome c" evidence="7">
    <location>
        <begin position="261"/>
        <end position="350"/>
    </location>
</feature>
<evidence type="ECO:0000256" key="6">
    <source>
        <dbReference type="PROSITE-ProRule" id="PRU00433"/>
    </source>
</evidence>
<keyword evidence="3 6" id="KW-0479">Metal-binding</keyword>
<evidence type="ECO:0000256" key="5">
    <source>
        <dbReference type="ARBA" id="ARBA00023004"/>
    </source>
</evidence>
<proteinExistence type="predicted"/>
<keyword evidence="9" id="KW-1185">Reference proteome</keyword>
<reference evidence="9" key="1">
    <citation type="journal article" date="2014" name="BMC Genomics">
        <title>Genome sequencing of two Neorhizobium galegae strains reveals a noeT gene responsible for the unusual acetylation of the nodulation factors.</title>
        <authorList>
            <person name="Osterman J."/>
            <person name="Marsh J."/>
            <person name="Laine P.K."/>
            <person name="Zeng Z."/>
            <person name="Alatalo E."/>
            <person name="Sullivan J.T."/>
            <person name="Young J.P."/>
            <person name="Thomas-Oates J."/>
            <person name="Paulin L."/>
            <person name="Lindstrom K."/>
        </authorList>
    </citation>
    <scope>NUCLEOTIDE SEQUENCE [LARGE SCALE GENOMIC DNA]</scope>
    <source>
        <strain evidence="9">HAMBI 540</strain>
    </source>
</reference>
<dbReference type="GeneID" id="24255881"/>
<evidence type="ECO:0000256" key="4">
    <source>
        <dbReference type="ARBA" id="ARBA00022982"/>
    </source>
</evidence>
<dbReference type="RefSeq" id="WP_038590070.1">
    <property type="nucleotide sequence ID" value="NZ_HG938353.1"/>
</dbReference>
<dbReference type="PANTHER" id="PTHR33751:SF9">
    <property type="entry name" value="CYTOCHROME C4"/>
    <property type="match status" value="1"/>
</dbReference>
<dbReference type="InterPro" id="IPR050597">
    <property type="entry name" value="Cytochrome_c_Oxidase_Subunit"/>
</dbReference>
<dbReference type="HOGENOM" id="CLU_061981_0_0_5"/>
<dbReference type="KEGG" id="ngg:RG540_CH33220"/>
<sequence length="354" mass="38208">MTIRWKYLAILVIVAPLLGLGFAWSGLMSVKASTGHWGMTDWFLHWVMRNSIRTAALSTEAPPLDNPALLPPAAGHFETGCAICHGSPAQGRSGAVLAMLPPPPDLKTVVPTWSDAQLFEIVKHGVRFTGMPAWPAQVRDDEVWDMVAFLRKLPGMDSGAYLQASGLHGIGTAGEVSPLPITCESCHAEKRLNGNSIIPRLTGQSEAYLLNSLRAYAHSERASGIMKVAIGTLPDESLPELASYYAKQARPPRPAAPWDAQLVEKGREIAERGRAADKIPACLSCHEKPGGNPAYPRISGQNAPYLERQLRLFHAGVRGGSSFSHLMTEVAKKLNEEDFAALAAFFASRESSGP</sequence>
<dbReference type="GO" id="GO:0020037">
    <property type="term" value="F:heme binding"/>
    <property type="evidence" value="ECO:0007669"/>
    <property type="project" value="InterPro"/>
</dbReference>
<dbReference type="eggNOG" id="COG2010">
    <property type="taxonomic scope" value="Bacteria"/>
</dbReference>
<dbReference type="Gene3D" id="1.10.760.10">
    <property type="entry name" value="Cytochrome c-like domain"/>
    <property type="match status" value="3"/>
</dbReference>
<dbReference type="GO" id="GO:0009055">
    <property type="term" value="F:electron transfer activity"/>
    <property type="evidence" value="ECO:0007669"/>
    <property type="project" value="InterPro"/>
</dbReference>
<dbReference type="EMBL" id="HG938353">
    <property type="protein sequence ID" value="CDN49486.1"/>
    <property type="molecule type" value="Genomic_DNA"/>
</dbReference>
<dbReference type="Proteomes" id="UP000028181">
    <property type="component" value="Chromosome I"/>
</dbReference>
<dbReference type="InterPro" id="IPR036909">
    <property type="entry name" value="Cyt_c-like_dom_sf"/>
</dbReference>
<dbReference type="PROSITE" id="PS51007">
    <property type="entry name" value="CYTC"/>
    <property type="match status" value="3"/>
</dbReference>
<dbReference type="PANTHER" id="PTHR33751">
    <property type="entry name" value="CBB3-TYPE CYTOCHROME C OXIDASE SUBUNIT FIXP"/>
    <property type="match status" value="1"/>
</dbReference>
<evidence type="ECO:0000313" key="8">
    <source>
        <dbReference type="EMBL" id="CDN49486.1"/>
    </source>
</evidence>
<evidence type="ECO:0000256" key="2">
    <source>
        <dbReference type="ARBA" id="ARBA00022617"/>
    </source>
</evidence>
<dbReference type="InterPro" id="IPR009056">
    <property type="entry name" value="Cyt_c-like_dom"/>
</dbReference>
<dbReference type="GO" id="GO:0046872">
    <property type="term" value="F:metal ion binding"/>
    <property type="evidence" value="ECO:0007669"/>
    <property type="project" value="UniProtKB-KW"/>
</dbReference>
<dbReference type="OrthoDB" id="9773456at2"/>
<protein>
    <submittedName>
        <fullName evidence="8">Class I triheme cytochrome c</fullName>
    </submittedName>
</protein>
<evidence type="ECO:0000313" key="9">
    <source>
        <dbReference type="Proteomes" id="UP000028181"/>
    </source>
</evidence>
<dbReference type="PATRIC" id="fig|1028800.3.peg.3373"/>
<gene>
    <name evidence="8" type="ORF">RG540_CH33220</name>
</gene>
<accession>A0A068SUQ9</accession>
<name>A0A068SUQ9_NEOGA</name>
<evidence type="ECO:0000256" key="1">
    <source>
        <dbReference type="ARBA" id="ARBA00022448"/>
    </source>
</evidence>
<feature type="domain" description="Cytochrome c" evidence="7">
    <location>
        <begin position="169"/>
        <end position="249"/>
    </location>
</feature>
<dbReference type="SUPFAM" id="SSF46626">
    <property type="entry name" value="Cytochrome c"/>
    <property type="match status" value="3"/>
</dbReference>
<dbReference type="Pfam" id="PF13442">
    <property type="entry name" value="Cytochrome_CBB3"/>
    <property type="match status" value="1"/>
</dbReference>
<keyword evidence="1" id="KW-0813">Transport</keyword>
<keyword evidence="5 6" id="KW-0408">Iron</keyword>
<feature type="domain" description="Cytochrome c" evidence="7">
    <location>
        <begin position="68"/>
        <end position="154"/>
    </location>
</feature>
<organism evidence="8 9">
    <name type="scientific">Neorhizobium galegae bv. orientalis str. HAMBI 540</name>
    <dbReference type="NCBI Taxonomy" id="1028800"/>
    <lineage>
        <taxon>Bacteria</taxon>
        <taxon>Pseudomonadati</taxon>
        <taxon>Pseudomonadota</taxon>
        <taxon>Alphaproteobacteria</taxon>
        <taxon>Hyphomicrobiales</taxon>
        <taxon>Rhizobiaceae</taxon>
        <taxon>Rhizobium/Agrobacterium group</taxon>
        <taxon>Neorhizobium</taxon>
    </lineage>
</organism>
<dbReference type="eggNOG" id="COG2863">
    <property type="taxonomic scope" value="Bacteria"/>
</dbReference>
<dbReference type="AlphaFoldDB" id="A0A068SUQ9"/>